<dbReference type="GO" id="GO:0006198">
    <property type="term" value="P:cAMP catabolic process"/>
    <property type="evidence" value="ECO:0007669"/>
    <property type="project" value="InterPro"/>
</dbReference>
<dbReference type="PRINTS" id="PR00388">
    <property type="entry name" value="PDIESTERASE2"/>
</dbReference>
<dbReference type="InterPro" id="IPR036866">
    <property type="entry name" value="RibonucZ/Hydroxyglut_hydro"/>
</dbReference>
<gene>
    <name evidence="2" type="ORF">EDB92DRAFT_1826672</name>
</gene>
<organism evidence="2 3">
    <name type="scientific">Lactarius akahatsu</name>
    <dbReference type="NCBI Taxonomy" id="416441"/>
    <lineage>
        <taxon>Eukaryota</taxon>
        <taxon>Fungi</taxon>
        <taxon>Dikarya</taxon>
        <taxon>Basidiomycota</taxon>
        <taxon>Agaricomycotina</taxon>
        <taxon>Agaricomycetes</taxon>
        <taxon>Russulales</taxon>
        <taxon>Russulaceae</taxon>
        <taxon>Lactarius</taxon>
    </lineage>
</organism>
<protein>
    <submittedName>
        <fullName evidence="2">cAMP phosphodiesterases class-II-domain-containing protein</fullName>
    </submittedName>
</protein>
<sequence length="366" mass="39883">MPPTFDLVVVGSGGGPFETNLSSYLFKPCDVPWADGIIALEAGSGIGALYHLINRNVALFDGLSAHQVYSLIHCFLISHAHLDHVVGLVLSAGALHGCRKRVCAPRSVLKILETVFSDRIWPNLASWDEDDAPFKLLYDPFNFDEAYRTVFRDSVSVRAMPLLHGQNDTLGDYESSAFFVRHDPSGKQFLFFGDVAPDSLAARPQTIAVWRAAAPLIPHALSTVFIECSWPSGRPDEQLYGHLSPEHLVDELVALAAEVAAVRLAETAAEGPAAGADAPLPPPPPEQKGRRRRRKRRRKLSADPPAPPPGPLAGLRVYIIHCKEDLEGKYDDPISEVIRNQVDALVRARGLGVEVLSADQGMTITI</sequence>
<dbReference type="GO" id="GO:0047555">
    <property type="term" value="F:3',5'-cyclic-GMP phosphodiesterase activity"/>
    <property type="evidence" value="ECO:0007669"/>
    <property type="project" value="TreeGrafter"/>
</dbReference>
<dbReference type="Proteomes" id="UP001201163">
    <property type="component" value="Unassembled WGS sequence"/>
</dbReference>
<feature type="region of interest" description="Disordered" evidence="1">
    <location>
        <begin position="270"/>
        <end position="312"/>
    </location>
</feature>
<dbReference type="GO" id="GO:1902660">
    <property type="term" value="P:negative regulation of glucose mediated signaling pathway"/>
    <property type="evidence" value="ECO:0007669"/>
    <property type="project" value="TreeGrafter"/>
</dbReference>
<dbReference type="PANTHER" id="PTHR28283">
    <property type="entry name" value="3',5'-CYCLIC-NUCLEOTIDE PHOSPHODIESTERASE 1"/>
    <property type="match status" value="1"/>
</dbReference>
<evidence type="ECO:0000313" key="2">
    <source>
        <dbReference type="EMBL" id="KAH9001435.1"/>
    </source>
</evidence>
<dbReference type="Pfam" id="PF02112">
    <property type="entry name" value="PDEase_II"/>
    <property type="match status" value="1"/>
</dbReference>
<dbReference type="InterPro" id="IPR000396">
    <property type="entry name" value="Pdiesterase2"/>
</dbReference>
<feature type="compositionally biased region" description="Basic residues" evidence="1">
    <location>
        <begin position="289"/>
        <end position="299"/>
    </location>
</feature>
<dbReference type="CDD" id="cd07735">
    <property type="entry name" value="class_II_PDE_MBL-fold"/>
    <property type="match status" value="1"/>
</dbReference>
<dbReference type="PANTHER" id="PTHR28283:SF1">
    <property type="entry name" value="3',5'-CYCLIC-NUCLEOTIDE PHOSPHODIESTERASE 1"/>
    <property type="match status" value="1"/>
</dbReference>
<name>A0AAD4QD72_9AGAM</name>
<evidence type="ECO:0000313" key="3">
    <source>
        <dbReference type="Proteomes" id="UP001201163"/>
    </source>
</evidence>
<evidence type="ECO:0000256" key="1">
    <source>
        <dbReference type="SAM" id="MobiDB-lite"/>
    </source>
</evidence>
<dbReference type="SUPFAM" id="SSF56281">
    <property type="entry name" value="Metallo-hydrolase/oxidoreductase"/>
    <property type="match status" value="1"/>
</dbReference>
<keyword evidence="3" id="KW-1185">Reference proteome</keyword>
<dbReference type="AlphaFoldDB" id="A0AAD4QD72"/>
<proteinExistence type="predicted"/>
<accession>A0AAD4QD72</accession>
<dbReference type="Gene3D" id="3.60.15.10">
    <property type="entry name" value="Ribonuclease Z/Hydroxyacylglutathione hydrolase-like"/>
    <property type="match status" value="1"/>
</dbReference>
<dbReference type="EMBL" id="JAKELL010000001">
    <property type="protein sequence ID" value="KAH9001435.1"/>
    <property type="molecule type" value="Genomic_DNA"/>
</dbReference>
<dbReference type="GO" id="GO:0004115">
    <property type="term" value="F:3',5'-cyclic-AMP phosphodiesterase activity"/>
    <property type="evidence" value="ECO:0007669"/>
    <property type="project" value="InterPro"/>
</dbReference>
<reference evidence="2" key="1">
    <citation type="submission" date="2022-01" db="EMBL/GenBank/DDBJ databases">
        <title>Comparative genomics reveals a dynamic genome evolution in the ectomycorrhizal milk-cap (Lactarius) mushrooms.</title>
        <authorList>
            <consortium name="DOE Joint Genome Institute"/>
            <person name="Lebreton A."/>
            <person name="Tang N."/>
            <person name="Kuo A."/>
            <person name="LaButti K."/>
            <person name="Drula E."/>
            <person name="Barry K."/>
            <person name="Clum A."/>
            <person name="Lipzen A."/>
            <person name="Mousain D."/>
            <person name="Ng V."/>
            <person name="Wang R."/>
            <person name="Wang X."/>
            <person name="Dai Y."/>
            <person name="Henrissat B."/>
            <person name="Grigoriev I.V."/>
            <person name="Guerin-Laguette A."/>
            <person name="Yu F."/>
            <person name="Martin F.M."/>
        </authorList>
    </citation>
    <scope>NUCLEOTIDE SEQUENCE</scope>
    <source>
        <strain evidence="2">QP</strain>
    </source>
</reference>
<comment type="caution">
    <text evidence="2">The sequence shown here is derived from an EMBL/GenBank/DDBJ whole genome shotgun (WGS) entry which is preliminary data.</text>
</comment>